<sequence>MIKQWGGASLLALGLSTSAFADHHKEEDMTVYRVFVGDHEAAQVMAFDLNAPEKRWTFATKGQVKLYPVAGQSVIAAVQSFDDQVNFIRSGVSFQDHGGHSDIDVTEPSAIQFPLEGARPFHLLEHDGYVSINMDQGGYSAVLNSHELSEGEFQRYDIALNHAHHGVVVPWGEQWLSSVAADKAEEGSLPPRVGIQAIDAKGVATGKMATCTGLHGESFSGEYLALGCKEGVLTVKEGASGPGYKMLPYPDRFPEGEMTGHLIGTKSFQSFFGSYGKKGVVTIDPTAEPAMQLVELPFGRIDFTVDPVKIKYGYVLTEDGRLHRVNLLSAKIEASAQVTEPYSLEGHWNDPRPRLAMAGDEIIITDPNASLIRRISTESLSEIGTIDVEGMPYNIAVIGGSGLSH</sequence>
<reference evidence="2 5" key="2">
    <citation type="submission" date="2016-06" db="EMBL/GenBank/DDBJ databases">
        <authorList>
            <person name="Kjaerup R.B."/>
            <person name="Dalgaard T.S."/>
            <person name="Juul-Madsen H.R."/>
        </authorList>
    </citation>
    <scope>NUCLEOTIDE SEQUENCE [LARGE SCALE GENOMIC DNA]</scope>
    <source>
        <strain evidence="2 5">CECT 5115</strain>
    </source>
</reference>
<dbReference type="Proteomes" id="UP000092840">
    <property type="component" value="Unassembled WGS sequence"/>
</dbReference>
<dbReference type="OrthoDB" id="9810636at2"/>
<feature type="chain" id="PRO_5008677100" description="Zinc transport system substrate-binding protein" evidence="1">
    <location>
        <begin position="22"/>
        <end position="405"/>
    </location>
</feature>
<dbReference type="AlphaFoldDB" id="A0A1C3JV91"/>
<dbReference type="Proteomes" id="UP000092871">
    <property type="component" value="Unassembled WGS sequence"/>
</dbReference>
<keyword evidence="1" id="KW-0732">Signal</keyword>
<reference evidence="3 4" key="1">
    <citation type="submission" date="2016-06" db="EMBL/GenBank/DDBJ databases">
        <authorList>
            <person name="Rodrigo-Torres L."/>
            <person name="Arahal D.R."/>
        </authorList>
    </citation>
    <scope>NUCLEOTIDE SEQUENCE [LARGE SCALE GENOMIC DNA]</scope>
    <source>
        <strain evidence="3 4">CECT 5116</strain>
    </source>
</reference>
<proteinExistence type="predicted"/>
<gene>
    <name evidence="2" type="ORF">MGA5115_03299</name>
    <name evidence="3" type="ORF">MGA5116_03355</name>
</gene>
<dbReference type="EMBL" id="FLRB01000030">
    <property type="protein sequence ID" value="SBT22730.1"/>
    <property type="molecule type" value="Genomic_DNA"/>
</dbReference>
<feature type="signal peptide" evidence="1">
    <location>
        <begin position="1"/>
        <end position="21"/>
    </location>
</feature>
<keyword evidence="4" id="KW-1185">Reference proteome</keyword>
<evidence type="ECO:0000313" key="2">
    <source>
        <dbReference type="EMBL" id="SBT19138.1"/>
    </source>
</evidence>
<protein>
    <recommendedName>
        <fullName evidence="6">Zinc transport system substrate-binding protein</fullName>
    </recommendedName>
</protein>
<accession>A0A1C3JV91</accession>
<evidence type="ECO:0000256" key="1">
    <source>
        <dbReference type="SAM" id="SignalP"/>
    </source>
</evidence>
<evidence type="ECO:0000313" key="3">
    <source>
        <dbReference type="EMBL" id="SBT22730.1"/>
    </source>
</evidence>
<evidence type="ECO:0000313" key="5">
    <source>
        <dbReference type="Proteomes" id="UP000092871"/>
    </source>
</evidence>
<dbReference type="RefSeq" id="WP_067038392.1">
    <property type="nucleotide sequence ID" value="NZ_FLRA01000026.1"/>
</dbReference>
<evidence type="ECO:0000313" key="4">
    <source>
        <dbReference type="Proteomes" id="UP000092840"/>
    </source>
</evidence>
<evidence type="ECO:0008006" key="6">
    <source>
        <dbReference type="Google" id="ProtNLM"/>
    </source>
</evidence>
<name>A0A1C3JV91_9GAMM</name>
<dbReference type="EMBL" id="FLRA01000026">
    <property type="protein sequence ID" value="SBT19138.1"/>
    <property type="molecule type" value="Genomic_DNA"/>
</dbReference>
<organism evidence="2 5">
    <name type="scientific">Marinomonas gallaica</name>
    <dbReference type="NCBI Taxonomy" id="1806667"/>
    <lineage>
        <taxon>Bacteria</taxon>
        <taxon>Pseudomonadati</taxon>
        <taxon>Pseudomonadota</taxon>
        <taxon>Gammaproteobacteria</taxon>
        <taxon>Oceanospirillales</taxon>
        <taxon>Oceanospirillaceae</taxon>
        <taxon>Marinomonas</taxon>
    </lineage>
</organism>